<sequence length="465" mass="50782">MFWPTSRHKTPAPGRGRARILQVGALLLAALTPALPASAAQTPPITSPPGQAPHDLVSTPPGDTEDRLGTPVATPLGEFGGIRYVQYDGVFEGETSTGRFRVPYRISAPADPHRTNGTALVEPPHFVVGLGMLDVYLRRDFLFRQGFVHAGVGWSTLGDRILDPSVPGTFIEGGFDEDGGRVDDEIITDFSKALSSRASDARPLVGTVHRRYGTGFSDSSYPLLRLVRSGDAAGPFDMVLPVTTEGFDPQADIAAGRYKGKILIVNSEADDSTNLTDRGIAPERYRFYAVAGSPHIPDPLDAPLDVPFPVRGSTPASFVPALRAHFLQGHDWVRKGSPPPTSTQLRTEGDSIVRDTNGNALTEDRTGRLVPRLPFVELGEARYIAGFIGSYDNVRTVQQLGFSSHRAYTRAFADKLRDYQKAGFILPVDARDMRRRAQLCPPSTFTETYRDHYTRFVTIRPCPAR</sequence>
<dbReference type="InterPro" id="IPR045394">
    <property type="entry name" value="Abhydrolase_dom"/>
</dbReference>
<name>A0ABV3I1I1_9ACTN</name>
<feature type="chain" id="PRO_5047537245" evidence="2">
    <location>
        <begin position="40"/>
        <end position="465"/>
    </location>
</feature>
<reference evidence="4 5" key="1">
    <citation type="submission" date="2024-06" db="EMBL/GenBank/DDBJ databases">
        <title>The Natural Products Discovery Center: Release of the First 8490 Sequenced Strains for Exploring Actinobacteria Biosynthetic Diversity.</title>
        <authorList>
            <person name="Kalkreuter E."/>
            <person name="Kautsar S.A."/>
            <person name="Yang D."/>
            <person name="Bader C.D."/>
            <person name="Teijaro C.N."/>
            <person name="Fluegel L."/>
            <person name="Davis C.M."/>
            <person name="Simpson J.R."/>
            <person name="Lauterbach L."/>
            <person name="Steele A.D."/>
            <person name="Gui C."/>
            <person name="Meng S."/>
            <person name="Li G."/>
            <person name="Viehrig K."/>
            <person name="Ye F."/>
            <person name="Su P."/>
            <person name="Kiefer A.F."/>
            <person name="Nichols A."/>
            <person name="Cepeda A.J."/>
            <person name="Yan W."/>
            <person name="Fan B."/>
            <person name="Jiang Y."/>
            <person name="Adhikari A."/>
            <person name="Zheng C.-J."/>
            <person name="Schuster L."/>
            <person name="Cowan T.M."/>
            <person name="Smanski M.J."/>
            <person name="Chevrette M.G."/>
            <person name="De Carvalho L.P.S."/>
            <person name="Shen B."/>
        </authorList>
    </citation>
    <scope>NUCLEOTIDE SEQUENCE [LARGE SCALE GENOMIC DNA]</scope>
    <source>
        <strain evidence="4 5">NPDC049344</strain>
    </source>
</reference>
<feature type="region of interest" description="Disordered" evidence="1">
    <location>
        <begin position="38"/>
        <end position="66"/>
    </location>
</feature>
<proteinExistence type="predicted"/>
<evidence type="ECO:0000313" key="5">
    <source>
        <dbReference type="Proteomes" id="UP001552521"/>
    </source>
</evidence>
<dbReference type="EMBL" id="JBFAQK010000058">
    <property type="protein sequence ID" value="MEV4684713.1"/>
    <property type="molecule type" value="Genomic_DNA"/>
</dbReference>
<dbReference type="Pfam" id="PF20091">
    <property type="entry name" value="Abhydrolase_10"/>
    <property type="match status" value="1"/>
</dbReference>
<evidence type="ECO:0000313" key="4">
    <source>
        <dbReference type="EMBL" id="MEV4684713.1"/>
    </source>
</evidence>
<evidence type="ECO:0000256" key="2">
    <source>
        <dbReference type="SAM" id="SignalP"/>
    </source>
</evidence>
<dbReference type="GO" id="GO:0016787">
    <property type="term" value="F:hydrolase activity"/>
    <property type="evidence" value="ECO:0007669"/>
    <property type="project" value="UniProtKB-KW"/>
</dbReference>
<keyword evidence="5" id="KW-1185">Reference proteome</keyword>
<dbReference type="Proteomes" id="UP001552521">
    <property type="component" value="Unassembled WGS sequence"/>
</dbReference>
<gene>
    <name evidence="4" type="ORF">AB0K36_28560</name>
</gene>
<accession>A0ABV3I1I1</accession>
<keyword evidence="2" id="KW-0732">Signal</keyword>
<comment type="caution">
    <text evidence="4">The sequence shown here is derived from an EMBL/GenBank/DDBJ whole genome shotgun (WGS) entry which is preliminary data.</text>
</comment>
<dbReference type="RefSeq" id="WP_364599821.1">
    <property type="nucleotide sequence ID" value="NZ_JBFAQK010000058.1"/>
</dbReference>
<protein>
    <submittedName>
        <fullName evidence="4">Alpha/beta hydrolase domain-containing protein</fullName>
    </submittedName>
</protein>
<feature type="domain" description="Alpha/beta hydrolase" evidence="3">
    <location>
        <begin position="106"/>
        <end position="434"/>
    </location>
</feature>
<evidence type="ECO:0000259" key="3">
    <source>
        <dbReference type="Pfam" id="PF20091"/>
    </source>
</evidence>
<feature type="signal peptide" evidence="2">
    <location>
        <begin position="1"/>
        <end position="39"/>
    </location>
</feature>
<keyword evidence="4" id="KW-0378">Hydrolase</keyword>
<evidence type="ECO:0000256" key="1">
    <source>
        <dbReference type="SAM" id="MobiDB-lite"/>
    </source>
</evidence>
<organism evidence="4 5">
    <name type="scientific">Streptomyces kurssanovii</name>
    <dbReference type="NCBI Taxonomy" id="67312"/>
    <lineage>
        <taxon>Bacteria</taxon>
        <taxon>Bacillati</taxon>
        <taxon>Actinomycetota</taxon>
        <taxon>Actinomycetes</taxon>
        <taxon>Kitasatosporales</taxon>
        <taxon>Streptomycetaceae</taxon>
        <taxon>Streptomyces</taxon>
    </lineage>
</organism>